<dbReference type="RefSeq" id="WP_043123359.1">
    <property type="nucleotide sequence ID" value="NZ_JTDL01000106.1"/>
</dbReference>
<dbReference type="OrthoDB" id="5198202at2"/>
<comment type="caution">
    <text evidence="7">The sequence shown here is derived from an EMBL/GenBank/DDBJ whole genome shotgun (WGS) entry which is preliminary data.</text>
</comment>
<dbReference type="InterPro" id="IPR049453">
    <property type="entry name" value="Memb_transporter_dom"/>
</dbReference>
<sequence length="366" mass="39290">MPGAARDRARAGWARARASLMPVLLMAVGAVSAYLIAEQVLGHVGPIFAATSALVSLGFGRDLTLRKVLEVSAGCTLGIVLGDLMRTLFGAGIAQAAIVLVVSLLLARFLDRGVIFATQLGIQSLFVVLLPAPVGGPFTRSLDAVVGGLVSLLITALLPRDPRVQPRHDLHELVGAFSEMLRECSEALTEADSTRAWHALVRGRSSQSLVDAIRATLKTSGEVTRLAPAYRRYRSEIESFEHAVEYLDLALRNGRVVARRIASAINNAALSEMAAEDIAELLENTAEALDLVAAGLSTEDREERRVNRRSAGLMLEEIASRAHPRKLHVERLEGEALVILIRPMLVDLLEAAGYGHDEAVALLPAL</sequence>
<feature type="domain" description="Integral membrane bound transporter" evidence="6">
    <location>
        <begin position="34"/>
        <end position="154"/>
    </location>
</feature>
<evidence type="ECO:0000259" key="6">
    <source>
        <dbReference type="Pfam" id="PF13515"/>
    </source>
</evidence>
<name>A0A0B2AMD8_9MICC</name>
<evidence type="ECO:0000256" key="2">
    <source>
        <dbReference type="ARBA" id="ARBA00022692"/>
    </source>
</evidence>
<comment type="subcellular location">
    <subcellularLocation>
        <location evidence="1">Membrane</location>
        <topology evidence="1">Multi-pass membrane protein</topology>
    </subcellularLocation>
</comment>
<organism evidence="7 8">
    <name type="scientific">Sinomonas humi</name>
    <dbReference type="NCBI Taxonomy" id="1338436"/>
    <lineage>
        <taxon>Bacteria</taxon>
        <taxon>Bacillati</taxon>
        <taxon>Actinomycetota</taxon>
        <taxon>Actinomycetes</taxon>
        <taxon>Micrococcales</taxon>
        <taxon>Micrococcaceae</taxon>
        <taxon>Sinomonas</taxon>
    </lineage>
</organism>
<protein>
    <submittedName>
        <fullName evidence="7">Fusaric acid resistance protein</fullName>
    </submittedName>
</protein>
<evidence type="ECO:0000313" key="7">
    <source>
        <dbReference type="EMBL" id="KHL03009.1"/>
    </source>
</evidence>
<feature type="transmembrane region" description="Helical" evidence="5">
    <location>
        <begin position="114"/>
        <end position="132"/>
    </location>
</feature>
<feature type="transmembrane region" description="Helical" evidence="5">
    <location>
        <begin position="20"/>
        <end position="37"/>
    </location>
</feature>
<proteinExistence type="predicted"/>
<accession>A0A0B2AMD8</accession>
<reference evidence="7 8" key="1">
    <citation type="submission" date="2014-09" db="EMBL/GenBank/DDBJ databases">
        <title>Genome sequence of Sinomonas sp. MUSC 117.</title>
        <authorList>
            <person name="Lee L.-H."/>
        </authorList>
    </citation>
    <scope>NUCLEOTIDE SEQUENCE [LARGE SCALE GENOMIC DNA]</scope>
    <source>
        <strain evidence="7 8">MUSC 117</strain>
    </source>
</reference>
<feature type="transmembrane region" description="Helical" evidence="5">
    <location>
        <begin position="88"/>
        <end position="107"/>
    </location>
</feature>
<dbReference type="EMBL" id="JTDL01000106">
    <property type="protein sequence ID" value="KHL03009.1"/>
    <property type="molecule type" value="Genomic_DNA"/>
</dbReference>
<keyword evidence="3 5" id="KW-1133">Transmembrane helix</keyword>
<dbReference type="AlphaFoldDB" id="A0A0B2AMD8"/>
<dbReference type="STRING" id="1338436.LK10_10560"/>
<evidence type="ECO:0000256" key="3">
    <source>
        <dbReference type="ARBA" id="ARBA00022989"/>
    </source>
</evidence>
<evidence type="ECO:0000256" key="4">
    <source>
        <dbReference type="ARBA" id="ARBA00023136"/>
    </source>
</evidence>
<dbReference type="GO" id="GO:0016020">
    <property type="term" value="C:membrane"/>
    <property type="evidence" value="ECO:0007669"/>
    <property type="project" value="UniProtKB-SubCell"/>
</dbReference>
<dbReference type="Pfam" id="PF13515">
    <property type="entry name" value="FUSC_2"/>
    <property type="match status" value="1"/>
</dbReference>
<keyword evidence="2 5" id="KW-0812">Transmembrane</keyword>
<evidence type="ECO:0000256" key="5">
    <source>
        <dbReference type="SAM" id="Phobius"/>
    </source>
</evidence>
<keyword evidence="4 5" id="KW-0472">Membrane</keyword>
<evidence type="ECO:0000256" key="1">
    <source>
        <dbReference type="ARBA" id="ARBA00004141"/>
    </source>
</evidence>
<evidence type="ECO:0000313" key="8">
    <source>
        <dbReference type="Proteomes" id="UP000030982"/>
    </source>
</evidence>
<keyword evidence="8" id="KW-1185">Reference proteome</keyword>
<dbReference type="Proteomes" id="UP000030982">
    <property type="component" value="Unassembled WGS sequence"/>
</dbReference>
<gene>
    <name evidence="7" type="ORF">LK10_10560</name>
</gene>